<dbReference type="AlphaFoldDB" id="A0A2P2D915"/>
<accession>A0A2P2D915</accession>
<organism evidence="1 2">
    <name type="scientific">Leptospira ellinghausenii</name>
    <dbReference type="NCBI Taxonomy" id="1917822"/>
    <lineage>
        <taxon>Bacteria</taxon>
        <taxon>Pseudomonadati</taxon>
        <taxon>Spirochaetota</taxon>
        <taxon>Spirochaetia</taxon>
        <taxon>Leptospirales</taxon>
        <taxon>Leptospiraceae</taxon>
        <taxon>Leptospira</taxon>
    </lineage>
</organism>
<gene>
    <name evidence="1" type="ORF">LPTSP2_03940</name>
</gene>
<protein>
    <submittedName>
        <fullName evidence="1">Uncharacterized protein</fullName>
    </submittedName>
</protein>
<comment type="caution">
    <text evidence="1">The sequence shown here is derived from an EMBL/GenBank/DDBJ whole genome shotgun (WGS) entry which is preliminary data.</text>
</comment>
<evidence type="ECO:0000313" key="2">
    <source>
        <dbReference type="Proteomes" id="UP000245206"/>
    </source>
</evidence>
<dbReference type="Proteomes" id="UP000245206">
    <property type="component" value="Unassembled WGS sequence"/>
</dbReference>
<name>A0A2P2D915_9LEPT</name>
<sequence length="119" mass="13565">MLFCRFTASPRVLIEIYDPGDNVAKMRQETPAVFALVVGSTSKVYSIGWTIVAWAKMQSVPRFVSVGFWAKLSVAAWYNRYPWKMNSGFWALTLMVKLEFPLFVMEMRVGGAWTEAVVE</sequence>
<evidence type="ECO:0000313" key="1">
    <source>
        <dbReference type="EMBL" id="GBF41123.1"/>
    </source>
</evidence>
<dbReference type="EMBL" id="BFAZ01000002">
    <property type="protein sequence ID" value="GBF41123.1"/>
    <property type="molecule type" value="Genomic_DNA"/>
</dbReference>
<reference evidence="2" key="1">
    <citation type="journal article" date="2019" name="Microbiol. Immunol.">
        <title>Molecular and phenotypic characterization of Leptospira johnsonii sp. nov., Leptospira ellinghausenii sp. nov. and Leptospira ryugenii sp. nov. isolated from soil and water in Japan.</title>
        <authorList>
            <person name="Masuzawa T."/>
            <person name="Saito M."/>
            <person name="Nakao R."/>
            <person name="Nikaido Y."/>
            <person name="Matsumoto M."/>
            <person name="Ogawa M."/>
            <person name="Yokoyama M."/>
            <person name="Hidaka Y."/>
            <person name="Tomita J."/>
            <person name="Sakakibara K."/>
            <person name="Suzuki K."/>
            <person name="Yasuda S."/>
            <person name="Sato H."/>
            <person name="Yamaguchi M."/>
            <person name="Yoshida S.I."/>
            <person name="Koizumi N."/>
            <person name="Kawamura Y."/>
        </authorList>
    </citation>
    <scope>NUCLEOTIDE SEQUENCE [LARGE SCALE GENOMIC DNA]</scope>
    <source>
        <strain evidence="2">E18</strain>
    </source>
</reference>
<keyword evidence="2" id="KW-1185">Reference proteome</keyword>
<proteinExistence type="predicted"/>